<evidence type="ECO:0000313" key="11">
    <source>
        <dbReference type="EMBL" id="SUX10992.1"/>
    </source>
</evidence>
<evidence type="ECO:0000256" key="2">
    <source>
        <dbReference type="ARBA" id="ARBA00022448"/>
    </source>
</evidence>
<organism evidence="11 12">
    <name type="scientific">Campylobacter sputorum subsp. sputorum</name>
    <dbReference type="NCBI Taxonomy" id="32024"/>
    <lineage>
        <taxon>Bacteria</taxon>
        <taxon>Pseudomonadati</taxon>
        <taxon>Campylobacterota</taxon>
        <taxon>Epsilonproteobacteria</taxon>
        <taxon>Campylobacterales</taxon>
        <taxon>Campylobacteraceae</taxon>
        <taxon>Campylobacter</taxon>
    </lineage>
</organism>
<keyword evidence="5 10" id="KW-1133">Transmembrane helix</keyword>
<protein>
    <recommendedName>
        <fullName evidence="8">Guanidinium exporter</fullName>
    </recommendedName>
</protein>
<accession>A0A381DJW6</accession>
<dbReference type="PANTHER" id="PTHR30561">
    <property type="entry name" value="SMR FAMILY PROTON-DEPENDENT DRUG EFFLUX TRANSPORTER SUGE"/>
    <property type="match status" value="1"/>
</dbReference>
<dbReference type="AlphaFoldDB" id="A0A381DJW6"/>
<dbReference type="Pfam" id="PF00893">
    <property type="entry name" value="Multi_Drug_Res"/>
    <property type="match status" value="1"/>
</dbReference>
<dbReference type="Proteomes" id="UP000254920">
    <property type="component" value="Unassembled WGS sequence"/>
</dbReference>
<dbReference type="Gene3D" id="1.10.3730.20">
    <property type="match status" value="1"/>
</dbReference>
<dbReference type="InterPro" id="IPR037185">
    <property type="entry name" value="EmrE-like"/>
</dbReference>
<sequence length="94" mass="10648">MPSVYFNVKFNEAKNILQKLFAVFMIILTFGSSVLLLRYAMQEIPMSVAYSIWTAVGVLGAVFVGVVFRDEKMSVKKSFFIIIIIFSAIMLKII</sequence>
<dbReference type="GO" id="GO:0022857">
    <property type="term" value="F:transmembrane transporter activity"/>
    <property type="evidence" value="ECO:0007669"/>
    <property type="project" value="InterPro"/>
</dbReference>
<evidence type="ECO:0000256" key="6">
    <source>
        <dbReference type="ARBA" id="ARBA00023136"/>
    </source>
</evidence>
<keyword evidence="12" id="KW-1185">Reference proteome</keyword>
<evidence type="ECO:0000256" key="3">
    <source>
        <dbReference type="ARBA" id="ARBA00022475"/>
    </source>
</evidence>
<evidence type="ECO:0000256" key="1">
    <source>
        <dbReference type="ARBA" id="ARBA00004651"/>
    </source>
</evidence>
<keyword evidence="2" id="KW-0813">Transport</keyword>
<name>A0A381DJW6_9BACT</name>
<evidence type="ECO:0000256" key="8">
    <source>
        <dbReference type="ARBA" id="ARBA00039168"/>
    </source>
</evidence>
<dbReference type="EMBL" id="UFVD01000001">
    <property type="protein sequence ID" value="SUX10992.1"/>
    <property type="molecule type" value="Genomic_DNA"/>
</dbReference>
<evidence type="ECO:0000256" key="4">
    <source>
        <dbReference type="ARBA" id="ARBA00022692"/>
    </source>
</evidence>
<dbReference type="InterPro" id="IPR045324">
    <property type="entry name" value="Small_multidrug_res"/>
</dbReference>
<keyword evidence="6 10" id="KW-0472">Membrane</keyword>
<keyword evidence="4 9" id="KW-0812">Transmembrane</keyword>
<keyword evidence="3" id="KW-1003">Cell membrane</keyword>
<proteinExistence type="inferred from homology"/>
<dbReference type="PANTHER" id="PTHR30561:SF0">
    <property type="entry name" value="GUANIDINIUM EXPORTER"/>
    <property type="match status" value="1"/>
</dbReference>
<evidence type="ECO:0000256" key="10">
    <source>
        <dbReference type="SAM" id="Phobius"/>
    </source>
</evidence>
<feature type="transmembrane region" description="Helical" evidence="10">
    <location>
        <begin position="48"/>
        <end position="68"/>
    </location>
</feature>
<dbReference type="InterPro" id="IPR000390">
    <property type="entry name" value="Small_drug/metabolite_transptr"/>
</dbReference>
<evidence type="ECO:0000256" key="7">
    <source>
        <dbReference type="ARBA" id="ARBA00038151"/>
    </source>
</evidence>
<reference evidence="11 12" key="1">
    <citation type="submission" date="2018-06" db="EMBL/GenBank/DDBJ databases">
        <authorList>
            <consortium name="Pathogen Informatics"/>
            <person name="Doyle S."/>
        </authorList>
    </citation>
    <scope>NUCLEOTIDE SEQUENCE [LARGE SCALE GENOMIC DNA]</scope>
    <source>
        <strain evidence="11 12">NCTC12475</strain>
    </source>
</reference>
<dbReference type="GO" id="GO:0005886">
    <property type="term" value="C:plasma membrane"/>
    <property type="evidence" value="ECO:0007669"/>
    <property type="project" value="UniProtKB-SubCell"/>
</dbReference>
<comment type="subcellular location">
    <subcellularLocation>
        <location evidence="1 9">Cell membrane</location>
        <topology evidence="1 9">Multi-pass membrane protein</topology>
    </subcellularLocation>
</comment>
<feature type="transmembrane region" description="Helical" evidence="10">
    <location>
        <begin position="20"/>
        <end position="41"/>
    </location>
</feature>
<gene>
    <name evidence="11" type="primary">ykkD</name>
    <name evidence="11" type="ORF">NCTC12475_01205</name>
</gene>
<evidence type="ECO:0000313" key="12">
    <source>
        <dbReference type="Proteomes" id="UP000254920"/>
    </source>
</evidence>
<dbReference type="SUPFAM" id="SSF103481">
    <property type="entry name" value="Multidrug resistance efflux transporter EmrE"/>
    <property type="match status" value="1"/>
</dbReference>
<evidence type="ECO:0000256" key="5">
    <source>
        <dbReference type="ARBA" id="ARBA00022989"/>
    </source>
</evidence>
<evidence type="ECO:0000256" key="9">
    <source>
        <dbReference type="RuleBase" id="RU003942"/>
    </source>
</evidence>
<comment type="similarity">
    <text evidence="7">Belongs to the drug/metabolite transporter (DMT) superfamily. Small multidrug resistance (SMR) (TC 2.A.7.1) family. Gdx/SugE subfamily.</text>
</comment>